<keyword evidence="10" id="KW-1185">Reference proteome</keyword>
<dbReference type="Pfam" id="PF00709">
    <property type="entry name" value="Adenylsucc_synt"/>
    <property type="match status" value="1"/>
</dbReference>
<keyword evidence="6 7" id="KW-0342">GTP-binding</keyword>
<name>A0AB34GMA8_ESCRO</name>
<comment type="caution">
    <text evidence="9">The sequence shown here is derived from an EMBL/GenBank/DDBJ whole genome shotgun (WGS) entry which is preliminary data.</text>
</comment>
<dbReference type="PANTHER" id="PTHR11846">
    <property type="entry name" value="ADENYLOSUCCINATE SYNTHETASE"/>
    <property type="match status" value="1"/>
</dbReference>
<dbReference type="GO" id="GO:0005737">
    <property type="term" value="C:cytoplasm"/>
    <property type="evidence" value="ECO:0007669"/>
    <property type="project" value="TreeGrafter"/>
</dbReference>
<evidence type="ECO:0000256" key="2">
    <source>
        <dbReference type="ARBA" id="ARBA00022723"/>
    </source>
</evidence>
<dbReference type="GO" id="GO:0004019">
    <property type="term" value="F:adenylosuccinate synthase activity"/>
    <property type="evidence" value="ECO:0007669"/>
    <property type="project" value="UniProtKB-EC"/>
</dbReference>
<sequence length="115" mass="11875">MSGTRASNDRPPAAGGVKRGRLQHEAATTGSRVTVVLGAQWGDEGKGKVVDLLATDADIISRCQGPPCDLPALVSLAHPPVAVSPPRSDLGALQVPVRALILKPPDVLAVEMVLE</sequence>
<dbReference type="EMBL" id="JAIQCJ010002164">
    <property type="protein sequence ID" value="KAJ8780218.1"/>
    <property type="molecule type" value="Genomic_DNA"/>
</dbReference>
<dbReference type="SUPFAM" id="SSF52540">
    <property type="entry name" value="P-loop containing nucleoside triphosphate hydrolases"/>
    <property type="match status" value="1"/>
</dbReference>
<evidence type="ECO:0000313" key="9">
    <source>
        <dbReference type="EMBL" id="KAJ8780218.1"/>
    </source>
</evidence>
<evidence type="ECO:0000256" key="3">
    <source>
        <dbReference type="ARBA" id="ARBA00022741"/>
    </source>
</evidence>
<evidence type="ECO:0000313" key="10">
    <source>
        <dbReference type="Proteomes" id="UP001159641"/>
    </source>
</evidence>
<evidence type="ECO:0000256" key="7">
    <source>
        <dbReference type="RuleBase" id="RU000520"/>
    </source>
</evidence>
<comment type="similarity">
    <text evidence="7">Belongs to the adenylosuccinate synthetase family.</text>
</comment>
<dbReference type="InterPro" id="IPR001114">
    <property type="entry name" value="Adenylosuccinate_synthetase"/>
</dbReference>
<dbReference type="InterPro" id="IPR042109">
    <property type="entry name" value="Adenylosuccinate_synth_dom1"/>
</dbReference>
<comment type="catalytic activity">
    <reaction evidence="7">
        <text>IMP + L-aspartate + GTP = N(6)-(1,2-dicarboxyethyl)-AMP + GDP + phosphate + 2 H(+)</text>
        <dbReference type="Rhea" id="RHEA:15753"/>
        <dbReference type="ChEBI" id="CHEBI:15378"/>
        <dbReference type="ChEBI" id="CHEBI:29991"/>
        <dbReference type="ChEBI" id="CHEBI:37565"/>
        <dbReference type="ChEBI" id="CHEBI:43474"/>
        <dbReference type="ChEBI" id="CHEBI:57567"/>
        <dbReference type="ChEBI" id="CHEBI:58053"/>
        <dbReference type="ChEBI" id="CHEBI:58189"/>
        <dbReference type="EC" id="6.3.4.4"/>
    </reaction>
</comment>
<dbReference type="PROSITE" id="PS01266">
    <property type="entry name" value="ADENYLOSUCCIN_SYN_1"/>
    <property type="match status" value="1"/>
</dbReference>
<dbReference type="InterPro" id="IPR018220">
    <property type="entry name" value="Adenylosuccin_syn_GTP-bd"/>
</dbReference>
<comment type="function">
    <text evidence="7">Plays an important role in the de novo pathway of purine nucleotide biosynthesis.</text>
</comment>
<keyword evidence="1 7" id="KW-0436">Ligase</keyword>
<evidence type="ECO:0000256" key="8">
    <source>
        <dbReference type="SAM" id="MobiDB-lite"/>
    </source>
</evidence>
<dbReference type="GO" id="GO:0046872">
    <property type="term" value="F:metal ion binding"/>
    <property type="evidence" value="ECO:0007669"/>
    <property type="project" value="UniProtKB-KW"/>
</dbReference>
<comment type="pathway">
    <text evidence="7">Purine metabolism; AMP biosynthesis via de novo pathway; AMP from IMP: step 1/2.</text>
</comment>
<dbReference type="GO" id="GO:0046040">
    <property type="term" value="P:IMP metabolic process"/>
    <property type="evidence" value="ECO:0007669"/>
    <property type="project" value="TreeGrafter"/>
</dbReference>
<proteinExistence type="inferred from homology"/>
<dbReference type="GO" id="GO:0005525">
    <property type="term" value="F:GTP binding"/>
    <property type="evidence" value="ECO:0007669"/>
    <property type="project" value="UniProtKB-KW"/>
</dbReference>
<keyword evidence="4 7" id="KW-0658">Purine biosynthesis</keyword>
<accession>A0AB34GMA8</accession>
<dbReference type="InterPro" id="IPR027417">
    <property type="entry name" value="P-loop_NTPase"/>
</dbReference>
<protein>
    <recommendedName>
        <fullName evidence="7">Adenylosuccinate synthetase</fullName>
        <ecNumber evidence="7">6.3.4.4</ecNumber>
    </recommendedName>
</protein>
<feature type="region of interest" description="Disordered" evidence="8">
    <location>
        <begin position="1"/>
        <end position="26"/>
    </location>
</feature>
<keyword evidence="2 7" id="KW-0479">Metal-binding</keyword>
<evidence type="ECO:0000256" key="6">
    <source>
        <dbReference type="ARBA" id="ARBA00023134"/>
    </source>
</evidence>
<keyword evidence="3 7" id="KW-0547">Nucleotide-binding</keyword>
<dbReference type="EC" id="6.3.4.4" evidence="7"/>
<evidence type="ECO:0000256" key="5">
    <source>
        <dbReference type="ARBA" id="ARBA00022842"/>
    </source>
</evidence>
<organism evidence="9 10">
    <name type="scientific">Eschrichtius robustus</name>
    <name type="common">California gray whale</name>
    <name type="synonym">Eschrichtius gibbosus</name>
    <dbReference type="NCBI Taxonomy" id="9764"/>
    <lineage>
        <taxon>Eukaryota</taxon>
        <taxon>Metazoa</taxon>
        <taxon>Chordata</taxon>
        <taxon>Craniata</taxon>
        <taxon>Vertebrata</taxon>
        <taxon>Euteleostomi</taxon>
        <taxon>Mammalia</taxon>
        <taxon>Eutheria</taxon>
        <taxon>Laurasiatheria</taxon>
        <taxon>Artiodactyla</taxon>
        <taxon>Whippomorpha</taxon>
        <taxon>Cetacea</taxon>
        <taxon>Mysticeti</taxon>
        <taxon>Eschrichtiidae</taxon>
        <taxon>Eschrichtius</taxon>
    </lineage>
</organism>
<dbReference type="GO" id="GO:0044208">
    <property type="term" value="P:'de novo' AMP biosynthetic process"/>
    <property type="evidence" value="ECO:0007669"/>
    <property type="project" value="TreeGrafter"/>
</dbReference>
<keyword evidence="5 7" id="KW-0460">Magnesium</keyword>
<dbReference type="Gene3D" id="3.40.440.10">
    <property type="entry name" value="Adenylosuccinate Synthetase, subunit A, domain 1"/>
    <property type="match status" value="1"/>
</dbReference>
<evidence type="ECO:0000256" key="1">
    <source>
        <dbReference type="ARBA" id="ARBA00022598"/>
    </source>
</evidence>
<evidence type="ECO:0000256" key="4">
    <source>
        <dbReference type="ARBA" id="ARBA00022755"/>
    </source>
</evidence>
<reference evidence="9 10" key="1">
    <citation type="submission" date="2022-11" db="EMBL/GenBank/DDBJ databases">
        <title>Whole genome sequence of Eschrichtius robustus ER-17-0199.</title>
        <authorList>
            <person name="Bruniche-Olsen A."/>
            <person name="Black A.N."/>
            <person name="Fields C.J."/>
            <person name="Walden K."/>
            <person name="Dewoody J.A."/>
        </authorList>
    </citation>
    <scope>NUCLEOTIDE SEQUENCE [LARGE SCALE GENOMIC DNA]</scope>
    <source>
        <strain evidence="9">ER-17-0199</strain>
        <tissue evidence="9">Blubber</tissue>
    </source>
</reference>
<dbReference type="AlphaFoldDB" id="A0AB34GMA8"/>
<gene>
    <name evidence="9" type="ORF">J1605_011821</name>
</gene>
<dbReference type="Proteomes" id="UP001159641">
    <property type="component" value="Unassembled WGS sequence"/>
</dbReference>
<dbReference type="PANTHER" id="PTHR11846:SF2">
    <property type="entry name" value="ADENYLOSUCCINATE SYNTHETASE ISOZYME 1"/>
    <property type="match status" value="1"/>
</dbReference>